<evidence type="ECO:0000313" key="2">
    <source>
        <dbReference type="EMBL" id="ERJ75862.1"/>
    </source>
</evidence>
<evidence type="ECO:0000313" key="3">
    <source>
        <dbReference type="Proteomes" id="UP000016660"/>
    </source>
</evidence>
<keyword evidence="1" id="KW-0472">Membrane</keyword>
<dbReference type="EMBL" id="AWUY01000151">
    <property type="protein sequence ID" value="ERJ75862.1"/>
    <property type="molecule type" value="Genomic_DNA"/>
</dbReference>
<keyword evidence="1" id="KW-0812">Transmembrane</keyword>
<keyword evidence="1" id="KW-1133">Transmembrane helix</keyword>
<organism evidence="2 3">
    <name type="scientific">Prevotella disiens JCM 6334 = ATCC 29426</name>
    <dbReference type="NCBI Taxonomy" id="1235811"/>
    <lineage>
        <taxon>Bacteria</taxon>
        <taxon>Pseudomonadati</taxon>
        <taxon>Bacteroidota</taxon>
        <taxon>Bacteroidia</taxon>
        <taxon>Bacteroidales</taxon>
        <taxon>Prevotellaceae</taxon>
        <taxon>Prevotella</taxon>
    </lineage>
</organism>
<dbReference type="Proteomes" id="UP000016660">
    <property type="component" value="Unassembled WGS sequence"/>
</dbReference>
<comment type="caution">
    <text evidence="2">The sequence shown here is derived from an EMBL/GenBank/DDBJ whole genome shotgun (WGS) entry which is preliminary data.</text>
</comment>
<protein>
    <submittedName>
        <fullName evidence="2">Uncharacterized protein</fullName>
    </submittedName>
</protein>
<sequence>MAKYFTINFYNKFMRFLYKISHFAYKIIITPFFLARKIK</sequence>
<gene>
    <name evidence="2" type="ORF">HMPREF0653_01700</name>
</gene>
<reference evidence="2 3" key="1">
    <citation type="submission" date="2013-06" db="EMBL/GenBank/DDBJ databases">
        <authorList>
            <person name="Weinstock G."/>
            <person name="Sodergren E."/>
            <person name="Lobos E.A."/>
            <person name="Fulton L."/>
            <person name="Fulton R."/>
            <person name="Courtney L."/>
            <person name="Fronick C."/>
            <person name="O'Laughlin M."/>
            <person name="Godfrey J."/>
            <person name="Wilson R.M."/>
            <person name="Miner T."/>
            <person name="Farmer C."/>
            <person name="Delehaunty K."/>
            <person name="Cordes M."/>
            <person name="Minx P."/>
            <person name="Tomlinson C."/>
            <person name="Chen J."/>
            <person name="Wollam A."/>
            <person name="Pepin K.H."/>
            <person name="Bhonagiri V."/>
            <person name="Zhang X."/>
            <person name="Warren W."/>
            <person name="Mitreva M."/>
            <person name="Mardis E.R."/>
            <person name="Wilson R.K."/>
        </authorList>
    </citation>
    <scope>NUCLEOTIDE SEQUENCE [LARGE SCALE GENOMIC DNA]</scope>
    <source>
        <strain evidence="2 3">ATCC 29426</strain>
    </source>
</reference>
<name>A0ABP2Y6R9_9BACT</name>
<proteinExistence type="predicted"/>
<evidence type="ECO:0000256" key="1">
    <source>
        <dbReference type="SAM" id="Phobius"/>
    </source>
</evidence>
<feature type="transmembrane region" description="Helical" evidence="1">
    <location>
        <begin position="16"/>
        <end position="35"/>
    </location>
</feature>
<keyword evidence="3" id="KW-1185">Reference proteome</keyword>
<accession>A0ABP2Y6R9</accession>